<organism evidence="1 2">
    <name type="scientific">Oikopleura dioica</name>
    <name type="common">Tunicate</name>
    <dbReference type="NCBI Taxonomy" id="34765"/>
    <lineage>
        <taxon>Eukaryota</taxon>
        <taxon>Metazoa</taxon>
        <taxon>Chordata</taxon>
        <taxon>Tunicata</taxon>
        <taxon>Appendicularia</taxon>
        <taxon>Copelata</taxon>
        <taxon>Oikopleuridae</taxon>
        <taxon>Oikopleura</taxon>
    </lineage>
</organism>
<evidence type="ECO:0000313" key="2">
    <source>
        <dbReference type="Proteomes" id="UP001158576"/>
    </source>
</evidence>
<dbReference type="Proteomes" id="UP001158576">
    <property type="component" value="Chromosome 1"/>
</dbReference>
<dbReference type="Gene3D" id="3.90.1200.10">
    <property type="match status" value="1"/>
</dbReference>
<dbReference type="EMBL" id="OU015566">
    <property type="protein sequence ID" value="CAG5103378.1"/>
    <property type="molecule type" value="Genomic_DNA"/>
</dbReference>
<sequence length="435" mass="49829">MKIAPFLTLASGNALDMKRLLPGNLLREAREKFQIFDPIPEGSFGAKPVGDLKLPRGDSSIEKADELCKKNFGIEAYSEYLAEGAQGVVYKCVNDVTGTAVAQKMYKNPYFIDTDRARQVDQAMGDTGNGPEVYGFEEYKPDIGDIDCCDLSDCDPFYEGCADCSSCPQDAYFCKFEELLFGKSLDKIEELGANQPEIYRVAAKLFAKLHTVTEEELPRKMDYCYRSWPWNTRAMEAALNNWGTKTREFVTSLIKEHPIEAGTIKITNIDEYMAFLYDLQYATISPGVWAHNDLHPGNFFVRDAPEGTPMEERLLFIDYDNSDFGLRNFDFTYYLLNSDFSDEVLYEDFLAAYAREYTKIGARELTYEQLNQEVFCNFPFAYMNRVYLFATYGGENFAKLYYYGFMVWAEEYGNGNVSCPWEGRYPEYPKCYPIA</sequence>
<protein>
    <submittedName>
        <fullName evidence="1">Oidioi.mRNA.OKI2018_I69.chr1.g746.t1.cds</fullName>
    </submittedName>
</protein>
<reference evidence="1 2" key="1">
    <citation type="submission" date="2021-04" db="EMBL/GenBank/DDBJ databases">
        <authorList>
            <person name="Bliznina A."/>
        </authorList>
    </citation>
    <scope>NUCLEOTIDE SEQUENCE [LARGE SCALE GENOMIC DNA]</scope>
</reference>
<keyword evidence="2" id="KW-1185">Reference proteome</keyword>
<dbReference type="SUPFAM" id="SSF56112">
    <property type="entry name" value="Protein kinase-like (PK-like)"/>
    <property type="match status" value="1"/>
</dbReference>
<dbReference type="InterPro" id="IPR011009">
    <property type="entry name" value="Kinase-like_dom_sf"/>
</dbReference>
<evidence type="ECO:0000313" key="1">
    <source>
        <dbReference type="EMBL" id="CAG5103378.1"/>
    </source>
</evidence>
<proteinExistence type="predicted"/>
<name>A0ABN7SPG6_OIKDI</name>
<gene>
    <name evidence="1" type="ORF">OKIOD_LOCUS9511</name>
</gene>
<accession>A0ABN7SPG6</accession>
<dbReference type="Pfam" id="PF01633">
    <property type="entry name" value="Choline_kinase"/>
    <property type="match status" value="1"/>
</dbReference>